<name>W4K4H2_HETIT</name>
<evidence type="ECO:0000256" key="1">
    <source>
        <dbReference type="SAM" id="MobiDB-lite"/>
    </source>
</evidence>
<dbReference type="GeneID" id="20668348"/>
<feature type="compositionally biased region" description="Pro residues" evidence="1">
    <location>
        <begin position="105"/>
        <end position="117"/>
    </location>
</feature>
<sequence length="239" mass="26162">MEPDSRVICKCPACLLRGPGGKHVARSTRYSHLQQQLIHDARPSIGPSTLNKTSNNDSSEHRDKRRKTAGAFNMHAESPRGQANSAIEDLLLQEDSDPRDHSVEPQPPACSPSPPGPHLHYSQTPEIELPNLQLQAILAAASAGHPLPLLRNSLTFIRSLQNATLDNNSLLPLVLQRLCTPLQHCADMTDPNLRCLIKMFLGSLTASEEVYTIMRDACMEQNPNNQILTGSGQTEGGRT</sequence>
<dbReference type="Proteomes" id="UP000030671">
    <property type="component" value="Unassembled WGS sequence"/>
</dbReference>
<reference evidence="2 3" key="1">
    <citation type="journal article" date="2012" name="New Phytol.">
        <title>Insight into trade-off between wood decay and parasitism from the genome of a fungal forest pathogen.</title>
        <authorList>
            <person name="Olson A."/>
            <person name="Aerts A."/>
            <person name="Asiegbu F."/>
            <person name="Belbahri L."/>
            <person name="Bouzid O."/>
            <person name="Broberg A."/>
            <person name="Canback B."/>
            <person name="Coutinho P.M."/>
            <person name="Cullen D."/>
            <person name="Dalman K."/>
            <person name="Deflorio G."/>
            <person name="van Diepen L.T."/>
            <person name="Dunand C."/>
            <person name="Duplessis S."/>
            <person name="Durling M."/>
            <person name="Gonthier P."/>
            <person name="Grimwood J."/>
            <person name="Fossdal C.G."/>
            <person name="Hansson D."/>
            <person name="Henrissat B."/>
            <person name="Hietala A."/>
            <person name="Himmelstrand K."/>
            <person name="Hoffmeister D."/>
            <person name="Hogberg N."/>
            <person name="James T.Y."/>
            <person name="Karlsson M."/>
            <person name="Kohler A."/>
            <person name="Kues U."/>
            <person name="Lee Y.H."/>
            <person name="Lin Y.C."/>
            <person name="Lind M."/>
            <person name="Lindquist E."/>
            <person name="Lombard V."/>
            <person name="Lucas S."/>
            <person name="Lunden K."/>
            <person name="Morin E."/>
            <person name="Murat C."/>
            <person name="Park J."/>
            <person name="Raffaello T."/>
            <person name="Rouze P."/>
            <person name="Salamov A."/>
            <person name="Schmutz J."/>
            <person name="Solheim H."/>
            <person name="Stahlberg J."/>
            <person name="Velez H."/>
            <person name="de Vries R.P."/>
            <person name="Wiebenga A."/>
            <person name="Woodward S."/>
            <person name="Yakovlev I."/>
            <person name="Garbelotto M."/>
            <person name="Martin F."/>
            <person name="Grigoriev I.V."/>
            <person name="Stenlid J."/>
        </authorList>
    </citation>
    <scope>NUCLEOTIDE SEQUENCE [LARGE SCALE GENOMIC DNA]</scope>
    <source>
        <strain evidence="2 3">TC 32-1</strain>
    </source>
</reference>
<dbReference type="EMBL" id="KI925460">
    <property type="protein sequence ID" value="ETW79941.1"/>
    <property type="molecule type" value="Genomic_DNA"/>
</dbReference>
<accession>W4K4H2</accession>
<protein>
    <submittedName>
        <fullName evidence="2">Uncharacterized protein</fullName>
    </submittedName>
</protein>
<feature type="region of interest" description="Disordered" evidence="1">
    <location>
        <begin position="39"/>
        <end position="66"/>
    </location>
</feature>
<feature type="compositionally biased region" description="Polar residues" evidence="1">
    <location>
        <begin position="46"/>
        <end position="57"/>
    </location>
</feature>
<dbReference type="KEGG" id="hir:HETIRDRAFT_171542"/>
<gene>
    <name evidence="2" type="ORF">HETIRDRAFT_171542</name>
</gene>
<dbReference type="RefSeq" id="XP_009548472.1">
    <property type="nucleotide sequence ID" value="XM_009550177.1"/>
</dbReference>
<dbReference type="HOGENOM" id="CLU_1161272_0_0_1"/>
<dbReference type="AlphaFoldDB" id="W4K4H2"/>
<feature type="region of interest" description="Disordered" evidence="1">
    <location>
        <begin position="97"/>
        <end position="123"/>
    </location>
</feature>
<keyword evidence="3" id="KW-1185">Reference proteome</keyword>
<evidence type="ECO:0000313" key="2">
    <source>
        <dbReference type="EMBL" id="ETW79941.1"/>
    </source>
</evidence>
<evidence type="ECO:0000313" key="3">
    <source>
        <dbReference type="Proteomes" id="UP000030671"/>
    </source>
</evidence>
<dbReference type="InParanoid" id="W4K4H2"/>
<organism evidence="2 3">
    <name type="scientific">Heterobasidion irregulare (strain TC 32-1)</name>
    <dbReference type="NCBI Taxonomy" id="747525"/>
    <lineage>
        <taxon>Eukaryota</taxon>
        <taxon>Fungi</taxon>
        <taxon>Dikarya</taxon>
        <taxon>Basidiomycota</taxon>
        <taxon>Agaricomycotina</taxon>
        <taxon>Agaricomycetes</taxon>
        <taxon>Russulales</taxon>
        <taxon>Bondarzewiaceae</taxon>
        <taxon>Heterobasidion</taxon>
        <taxon>Heterobasidion annosum species complex</taxon>
    </lineage>
</organism>
<proteinExistence type="predicted"/>